<dbReference type="PANTHER" id="PTHR28653">
    <property type="match status" value="1"/>
</dbReference>
<accession>G0UYZ7</accession>
<dbReference type="GO" id="GO:0000724">
    <property type="term" value="P:double-strand break repair via homologous recombination"/>
    <property type="evidence" value="ECO:0007669"/>
    <property type="project" value="TreeGrafter"/>
</dbReference>
<dbReference type="PANTHER" id="PTHR28653:SF1">
    <property type="entry name" value="ATPASE SWSAP1"/>
    <property type="match status" value="1"/>
</dbReference>
<dbReference type="VEuPathDB" id="TriTrypDB:TcIL3000_10_14010"/>
<reference evidence="1" key="1">
    <citation type="journal article" date="2012" name="Proc. Natl. Acad. Sci. U.S.A.">
        <title>Antigenic diversity is generated by distinct evolutionary mechanisms in African trypanosome species.</title>
        <authorList>
            <person name="Jackson A.P."/>
            <person name="Berry A."/>
            <person name="Aslett M."/>
            <person name="Allison H.C."/>
            <person name="Burton P."/>
            <person name="Vavrova-Anderson J."/>
            <person name="Brown R."/>
            <person name="Browne H."/>
            <person name="Corton N."/>
            <person name="Hauser H."/>
            <person name="Gamble J."/>
            <person name="Gilderthorp R."/>
            <person name="Marcello L."/>
            <person name="McQuillan J."/>
            <person name="Otto T.D."/>
            <person name="Quail M.A."/>
            <person name="Sanders M.J."/>
            <person name="van Tonder A."/>
            <person name="Ginger M.L."/>
            <person name="Field M.C."/>
            <person name="Barry J.D."/>
            <person name="Hertz-Fowler C."/>
            <person name="Berriman M."/>
        </authorList>
    </citation>
    <scope>NUCLEOTIDE SEQUENCE</scope>
    <source>
        <strain evidence="1">IL3000</strain>
    </source>
</reference>
<dbReference type="SUPFAM" id="SSF52540">
    <property type="entry name" value="P-loop containing nucleoside triphosphate hydrolases"/>
    <property type="match status" value="1"/>
</dbReference>
<dbReference type="Gene3D" id="3.40.50.300">
    <property type="entry name" value="P-loop containing nucleotide triphosphate hydrolases"/>
    <property type="match status" value="1"/>
</dbReference>
<name>G0UYZ7_TRYCI</name>
<dbReference type="GO" id="GO:0097196">
    <property type="term" value="C:Shu complex"/>
    <property type="evidence" value="ECO:0007669"/>
    <property type="project" value="TreeGrafter"/>
</dbReference>
<dbReference type="AlphaFoldDB" id="G0UYZ7"/>
<gene>
    <name evidence="1" type="ORF">TCIL3000_10_14010</name>
</gene>
<proteinExistence type="predicted"/>
<organism evidence="1">
    <name type="scientific">Trypanosoma congolense (strain IL3000)</name>
    <dbReference type="NCBI Taxonomy" id="1068625"/>
    <lineage>
        <taxon>Eukaryota</taxon>
        <taxon>Discoba</taxon>
        <taxon>Euglenozoa</taxon>
        <taxon>Kinetoplastea</taxon>
        <taxon>Metakinetoplastina</taxon>
        <taxon>Trypanosomatida</taxon>
        <taxon>Trypanosomatidae</taxon>
        <taxon>Trypanosoma</taxon>
        <taxon>Nannomonas</taxon>
    </lineage>
</organism>
<evidence type="ECO:0000313" key="1">
    <source>
        <dbReference type="EMBL" id="CCC94616.1"/>
    </source>
</evidence>
<dbReference type="GO" id="GO:0003697">
    <property type="term" value="F:single-stranded DNA binding"/>
    <property type="evidence" value="ECO:0007669"/>
    <property type="project" value="TreeGrafter"/>
</dbReference>
<dbReference type="EMBL" id="HE575323">
    <property type="protein sequence ID" value="CCC94616.1"/>
    <property type="molecule type" value="Genomic_DNA"/>
</dbReference>
<protein>
    <submittedName>
        <fullName evidence="1">Uncharacterized protein TCIL3000_10_14010</fullName>
    </submittedName>
</protein>
<dbReference type="InterPro" id="IPR027417">
    <property type="entry name" value="P-loop_NTPase"/>
</dbReference>
<sequence length="218" mass="24006">MSFDISRFLPKGTATVPTLLSSHGCFICGPRSCGKTSFAFQAVVNTVQDGGRVVVLCQEFVLYAKMPRPFTPLEQLGEELLSRIEFAYLTSTADVVRELGRWIELGDVPALVLIDDDSFSDAGDVRHTALMLSMLENVYAWVERNGGIFHYLFVSSSYPVSSVRENLPLGAFPLAWFNFTSGGTVYVAAKGLAPSAARPLVLEWREGLVLRSVWGFQI</sequence>